<reference evidence="1 2" key="1">
    <citation type="submission" date="2023-07" db="EMBL/GenBank/DDBJ databases">
        <title>Genomic Encyclopedia of Type Strains, Phase IV (KMG-IV): sequencing the most valuable type-strain genomes for metagenomic binning, comparative biology and taxonomic classification.</title>
        <authorList>
            <person name="Goeker M."/>
        </authorList>
    </citation>
    <scope>NUCLEOTIDE SEQUENCE [LARGE SCALE GENOMIC DNA]</scope>
    <source>
        <strain evidence="1 2">DSM 1112</strain>
    </source>
</reference>
<organism evidence="1 2">
    <name type="scientific">Pararhizobium capsulatum DSM 1112</name>
    <dbReference type="NCBI Taxonomy" id="1121113"/>
    <lineage>
        <taxon>Bacteria</taxon>
        <taxon>Pseudomonadati</taxon>
        <taxon>Pseudomonadota</taxon>
        <taxon>Alphaproteobacteria</taxon>
        <taxon>Hyphomicrobiales</taxon>
        <taxon>Rhizobiaceae</taxon>
        <taxon>Rhizobium/Agrobacterium group</taxon>
        <taxon>Pararhizobium</taxon>
    </lineage>
</organism>
<evidence type="ECO:0000313" key="2">
    <source>
        <dbReference type="Proteomes" id="UP001230207"/>
    </source>
</evidence>
<protein>
    <submittedName>
        <fullName evidence="1">Uncharacterized protein</fullName>
    </submittedName>
</protein>
<dbReference type="Proteomes" id="UP001230207">
    <property type="component" value="Unassembled WGS sequence"/>
</dbReference>
<dbReference type="EMBL" id="JAUSVF010000002">
    <property type="protein sequence ID" value="MDQ0322917.1"/>
    <property type="molecule type" value="Genomic_DNA"/>
</dbReference>
<name>A0ABU0BXB7_9HYPH</name>
<keyword evidence="2" id="KW-1185">Reference proteome</keyword>
<proteinExistence type="predicted"/>
<evidence type="ECO:0000313" key="1">
    <source>
        <dbReference type="EMBL" id="MDQ0322917.1"/>
    </source>
</evidence>
<accession>A0ABU0BXB7</accession>
<comment type="caution">
    <text evidence="1">The sequence shown here is derived from an EMBL/GenBank/DDBJ whole genome shotgun (WGS) entry which is preliminary data.</text>
</comment>
<gene>
    <name evidence="1" type="ORF">QO002_005123</name>
</gene>
<sequence>MDLGLHNALTVLDFNFDFQMPAELVNRYQ</sequence>